<evidence type="ECO:0000256" key="1">
    <source>
        <dbReference type="SAM" id="Phobius"/>
    </source>
</evidence>
<organism evidence="2 3">
    <name type="scientific">Paeniglutamicibacter antarcticus</name>
    <dbReference type="NCBI Taxonomy" id="494023"/>
    <lineage>
        <taxon>Bacteria</taxon>
        <taxon>Bacillati</taxon>
        <taxon>Actinomycetota</taxon>
        <taxon>Actinomycetes</taxon>
        <taxon>Micrococcales</taxon>
        <taxon>Micrococcaceae</taxon>
        <taxon>Paeniglutamicibacter</taxon>
    </lineage>
</organism>
<accession>A0ABP9TIF1</accession>
<evidence type="ECO:0000313" key="3">
    <source>
        <dbReference type="Proteomes" id="UP001501257"/>
    </source>
</evidence>
<sequence>MTPGHEALIITAFTMIGLLGILSFAMVARYRKEHNEYEELNAEQVA</sequence>
<feature type="transmembrane region" description="Helical" evidence="1">
    <location>
        <begin position="6"/>
        <end position="28"/>
    </location>
</feature>
<protein>
    <submittedName>
        <fullName evidence="2">Uncharacterized protein</fullName>
    </submittedName>
</protein>
<keyword evidence="1" id="KW-0472">Membrane</keyword>
<comment type="caution">
    <text evidence="2">The sequence shown here is derived from an EMBL/GenBank/DDBJ whole genome shotgun (WGS) entry which is preliminary data.</text>
</comment>
<gene>
    <name evidence="2" type="ORF">GCM10025778_00220</name>
</gene>
<proteinExistence type="predicted"/>
<evidence type="ECO:0000313" key="2">
    <source>
        <dbReference type="EMBL" id="GAA5225492.1"/>
    </source>
</evidence>
<keyword evidence="3" id="KW-1185">Reference proteome</keyword>
<dbReference type="EMBL" id="BAABLK010000002">
    <property type="protein sequence ID" value="GAA5225492.1"/>
    <property type="molecule type" value="Genomic_DNA"/>
</dbReference>
<dbReference type="RefSeq" id="WP_210101957.1">
    <property type="nucleotide sequence ID" value="NZ_BAABLK010000002.1"/>
</dbReference>
<name>A0ABP9TIF1_9MICC</name>
<dbReference type="Proteomes" id="UP001501257">
    <property type="component" value="Unassembled WGS sequence"/>
</dbReference>
<keyword evidence="1" id="KW-0812">Transmembrane</keyword>
<keyword evidence="1" id="KW-1133">Transmembrane helix</keyword>
<reference evidence="3" key="1">
    <citation type="journal article" date="2019" name="Int. J. Syst. Evol. Microbiol.">
        <title>The Global Catalogue of Microorganisms (GCM) 10K type strain sequencing project: providing services to taxonomists for standard genome sequencing and annotation.</title>
        <authorList>
            <consortium name="The Broad Institute Genomics Platform"/>
            <consortium name="The Broad Institute Genome Sequencing Center for Infectious Disease"/>
            <person name="Wu L."/>
            <person name="Ma J."/>
        </authorList>
    </citation>
    <scope>NUCLEOTIDE SEQUENCE [LARGE SCALE GENOMIC DNA]</scope>
    <source>
        <strain evidence="3">JCM 18952</strain>
    </source>
</reference>